<dbReference type="InterPro" id="IPR049326">
    <property type="entry name" value="Rhodopsin_dom_fungi"/>
</dbReference>
<accession>A0AA45AML9</accession>
<dbReference type="PANTHER" id="PTHR33048">
    <property type="entry name" value="PTH11-LIKE INTEGRAL MEMBRANE PROTEIN (AFU_ORTHOLOGUE AFUA_5G11245)"/>
    <property type="match status" value="1"/>
</dbReference>
<feature type="domain" description="Rhodopsin" evidence="8">
    <location>
        <begin position="26"/>
        <end position="273"/>
    </location>
</feature>
<evidence type="ECO:0000256" key="5">
    <source>
        <dbReference type="ARBA" id="ARBA00038359"/>
    </source>
</evidence>
<dbReference type="EMBL" id="MPSH01000011">
    <property type="protein sequence ID" value="PNH32620.1"/>
    <property type="molecule type" value="Genomic_DNA"/>
</dbReference>
<keyword evidence="2 7" id="KW-0812">Transmembrane</keyword>
<comment type="similarity">
    <text evidence="5">Belongs to the SAT4 family.</text>
</comment>
<comment type="caution">
    <text evidence="9">The sequence shown here is derived from an EMBL/GenBank/DDBJ whole genome shotgun (WGS) entry which is preliminary data.</text>
</comment>
<proteinExistence type="inferred from homology"/>
<dbReference type="AlphaFoldDB" id="A0AA45AML9"/>
<evidence type="ECO:0000256" key="2">
    <source>
        <dbReference type="ARBA" id="ARBA00022692"/>
    </source>
</evidence>
<dbReference type="OMA" id="VEGKCVD"/>
<keyword evidence="4 7" id="KW-0472">Membrane</keyword>
<dbReference type="Pfam" id="PF20684">
    <property type="entry name" value="Fung_rhodopsin"/>
    <property type="match status" value="1"/>
</dbReference>
<feature type="compositionally biased region" description="Polar residues" evidence="6">
    <location>
        <begin position="331"/>
        <end position="340"/>
    </location>
</feature>
<dbReference type="Proteomes" id="UP000236305">
    <property type="component" value="Unassembled WGS sequence"/>
</dbReference>
<organism evidence="9 10">
    <name type="scientific">Verticillium dahliae</name>
    <name type="common">Verticillium wilt</name>
    <dbReference type="NCBI Taxonomy" id="27337"/>
    <lineage>
        <taxon>Eukaryota</taxon>
        <taxon>Fungi</taxon>
        <taxon>Dikarya</taxon>
        <taxon>Ascomycota</taxon>
        <taxon>Pezizomycotina</taxon>
        <taxon>Sordariomycetes</taxon>
        <taxon>Hypocreomycetidae</taxon>
        <taxon>Glomerellales</taxon>
        <taxon>Plectosphaerellaceae</taxon>
        <taxon>Verticillium</taxon>
    </lineage>
</organism>
<gene>
    <name evidence="9" type="ORF">BJF96_g4091</name>
</gene>
<feature type="transmembrane region" description="Helical" evidence="7">
    <location>
        <begin position="249"/>
        <end position="272"/>
    </location>
</feature>
<evidence type="ECO:0000256" key="7">
    <source>
        <dbReference type="SAM" id="Phobius"/>
    </source>
</evidence>
<dbReference type="PANTHER" id="PTHR33048:SF123">
    <property type="entry name" value="INTEGRAL MEMBRANE PROTEIN"/>
    <property type="match status" value="1"/>
</dbReference>
<evidence type="ECO:0000259" key="8">
    <source>
        <dbReference type="Pfam" id="PF20684"/>
    </source>
</evidence>
<dbReference type="InterPro" id="IPR052337">
    <property type="entry name" value="SAT4-like"/>
</dbReference>
<feature type="transmembrane region" description="Helical" evidence="7">
    <location>
        <begin position="213"/>
        <end position="237"/>
    </location>
</feature>
<feature type="transmembrane region" description="Helical" evidence="7">
    <location>
        <begin position="105"/>
        <end position="125"/>
    </location>
</feature>
<evidence type="ECO:0000313" key="10">
    <source>
        <dbReference type="Proteomes" id="UP000236305"/>
    </source>
</evidence>
<keyword evidence="3 7" id="KW-1133">Transmembrane helix</keyword>
<name>A0AA45AML9_VERDA</name>
<feature type="transmembrane region" description="Helical" evidence="7">
    <location>
        <begin position="9"/>
        <end position="30"/>
    </location>
</feature>
<sequence length="417" mass="46055">MSESLVPKVVGVASLLIAMMTLSVLIRFFVRGCLLRKLDWDDGLVFVSYVWQASDDASAPILTTPVPHHGILQHVTKVGFGSHQYDLSDAEVERFFKLQMVTPVAYIWGFVTVKMSFAVLYLGLLPDLLNRRINQGLLVLLMAEGIEESLVIMLHCVPVAKVWDHSLEGKCLDLKPFYYASFVVKFLTDIVLFVQPIPVIWRMQLSKMKRIGAILMLSIGLFVCVISIVRVSYIGAIGRDFTYGIVNPMLWSMVEVSSLIACSCVPSLRAFLRCFPAIDRALGLTSERELWSPYKIGRSPNANSLPLSQRSKYNRPRTGLQKPVQFGLQMGTGSAVSRSDSSGKTRTPADEGPGGITVTTGVGVGVVVEMVEDAHLAAGWRSPRAGGDEVELVGALDDSRDSLEFRHEDTSWLSMRL</sequence>
<protein>
    <recommendedName>
        <fullName evidence="8">Rhodopsin domain-containing protein</fullName>
    </recommendedName>
</protein>
<evidence type="ECO:0000313" key="9">
    <source>
        <dbReference type="EMBL" id="PNH32620.1"/>
    </source>
</evidence>
<reference evidence="9 10" key="1">
    <citation type="submission" date="2017-12" db="EMBL/GenBank/DDBJ databases">
        <title>Comparative genomics yields insights into virulence evolution of Verticillium dahliae.</title>
        <authorList>
            <person name="Fan R."/>
            <person name="Armitage A.D."/>
            <person name="Cascant-Lopez E."/>
            <person name="Sobczyk M."/>
            <person name="Cockerton H.M."/>
            <person name="Harrison R.J."/>
        </authorList>
    </citation>
    <scope>NUCLEOTIDE SEQUENCE [LARGE SCALE GENOMIC DNA]</scope>
    <source>
        <strain evidence="9 10">12008</strain>
    </source>
</reference>
<evidence type="ECO:0000256" key="1">
    <source>
        <dbReference type="ARBA" id="ARBA00004141"/>
    </source>
</evidence>
<evidence type="ECO:0000256" key="4">
    <source>
        <dbReference type="ARBA" id="ARBA00023136"/>
    </source>
</evidence>
<evidence type="ECO:0000256" key="6">
    <source>
        <dbReference type="SAM" id="MobiDB-lite"/>
    </source>
</evidence>
<feature type="transmembrane region" description="Helical" evidence="7">
    <location>
        <begin position="177"/>
        <end position="201"/>
    </location>
</feature>
<evidence type="ECO:0000256" key="3">
    <source>
        <dbReference type="ARBA" id="ARBA00022989"/>
    </source>
</evidence>
<comment type="subcellular location">
    <subcellularLocation>
        <location evidence="1">Membrane</location>
        <topology evidence="1">Multi-pass membrane protein</topology>
    </subcellularLocation>
</comment>
<dbReference type="GO" id="GO:0016020">
    <property type="term" value="C:membrane"/>
    <property type="evidence" value="ECO:0007669"/>
    <property type="project" value="UniProtKB-SubCell"/>
</dbReference>
<feature type="region of interest" description="Disordered" evidence="6">
    <location>
        <begin position="331"/>
        <end position="357"/>
    </location>
</feature>